<keyword evidence="2" id="KW-1185">Reference proteome</keyword>
<proteinExistence type="predicted"/>
<organism evidence="1 2">
    <name type="scientific">Sphingobacterium tabacisoli</name>
    <dbReference type="NCBI Taxonomy" id="2044855"/>
    <lineage>
        <taxon>Bacteria</taxon>
        <taxon>Pseudomonadati</taxon>
        <taxon>Bacteroidota</taxon>
        <taxon>Sphingobacteriia</taxon>
        <taxon>Sphingobacteriales</taxon>
        <taxon>Sphingobacteriaceae</taxon>
        <taxon>Sphingobacterium</taxon>
    </lineage>
</organism>
<evidence type="ECO:0000313" key="2">
    <source>
        <dbReference type="Proteomes" id="UP001597440"/>
    </source>
</evidence>
<dbReference type="InterPro" id="IPR008969">
    <property type="entry name" value="CarboxyPept-like_regulatory"/>
</dbReference>
<dbReference type="InterPro" id="IPR043741">
    <property type="entry name" value="DUF5686"/>
</dbReference>
<gene>
    <name evidence="1" type="ORF">ACFSQW_06855</name>
</gene>
<accession>A0ABW5L0L9</accession>
<reference evidence="2" key="1">
    <citation type="journal article" date="2019" name="Int. J. Syst. Evol. Microbiol.">
        <title>The Global Catalogue of Microorganisms (GCM) 10K type strain sequencing project: providing services to taxonomists for standard genome sequencing and annotation.</title>
        <authorList>
            <consortium name="The Broad Institute Genomics Platform"/>
            <consortium name="The Broad Institute Genome Sequencing Center for Infectious Disease"/>
            <person name="Wu L."/>
            <person name="Ma J."/>
        </authorList>
    </citation>
    <scope>NUCLEOTIDE SEQUENCE [LARGE SCALE GENOMIC DNA]</scope>
    <source>
        <strain evidence="2">KCTC 52298</strain>
    </source>
</reference>
<protein>
    <submittedName>
        <fullName evidence="1">DUF5686 family protein</fullName>
    </submittedName>
</protein>
<name>A0ABW5L0L9_9SPHI</name>
<dbReference type="SUPFAM" id="SSF49464">
    <property type="entry name" value="Carboxypeptidase regulatory domain-like"/>
    <property type="match status" value="1"/>
</dbReference>
<evidence type="ECO:0000313" key="1">
    <source>
        <dbReference type="EMBL" id="MFD2554100.1"/>
    </source>
</evidence>
<comment type="caution">
    <text evidence="1">The sequence shown here is derived from an EMBL/GenBank/DDBJ whole genome shotgun (WGS) entry which is preliminary data.</text>
</comment>
<dbReference type="Proteomes" id="UP001597440">
    <property type="component" value="Unassembled WGS sequence"/>
</dbReference>
<sequence>MFMRRAVMLISRHVALYIVMLLSIVPTLAQTSLRGEVRDAGNKRAIAGASIQCVQHTEGTSTSTNGSFYIKLDSTVKELVFSAVGYESKSYIVTAKDSTLLVYLEKQDQVIEAVDIVKKGRYKNNNPATELIDLVIQNKRKNRLAQKDSLYFQQYDKIKFGMVDPKPGFKSRLGDMSFFFKDVDTTSLPEHELLTLYLQEDISDNYIRQQPARNKRIIRNQSKTEFDPRYVNNPNISSYLNYLFQPVDIYDESVFFLNKLFLSPIADNAKLYYKYFLVDSLRTGKDIFVRLRFEPRNSSDLLFHGQLLVSLDGRYAVKSAELKVDKRTNISWVNDFKMSLSYFKNSEGVMLQDSSHIFVVFGRGKVDALFGERRSVQYRYDTHHAIADDVFSGAPVEVRLSAEEQLDNVRPVPLSAYEQRIYTNVDSLNELKSFKSLLAVGYLVAQGYFPVGKLEFGPLEYLYHMNEMEGQRLRFGGRTTSALSEKVYVEGYLAYGFRDERFKYYMKTAVALNGKSVATFPAHYMEASVQRDIFEPGKAIGYLKGDSFFRSFISNKPTKWLDTEAYRLRHVYEFGNHLSVSSSITHQRRNAIGDLRFALTADSTQSLSSINTNDVEVTLRWAPFEKFYYRNLQRRTIIESYPVFSLQYNKGISGILDAQYNYDALRFSVSKRFFMNQLGFGDMKVTAGRIWGTLPYPLLEMPNIQETKDRHTISYDMTNSMEFVADKFVKLSYDHELNGFILNKLPLIKKLRFREIFGARMFYGRLSANNDPMFSDKVVYFDKHKEGYTITHALQKHPYWEGYVGLDNILSIFRVQYYYRFNYRDHPNISNERFKLSLNFDF</sequence>
<dbReference type="Pfam" id="PF18939">
    <property type="entry name" value="DUF5686"/>
    <property type="match status" value="1"/>
</dbReference>
<dbReference type="Gene3D" id="2.60.40.1120">
    <property type="entry name" value="Carboxypeptidase-like, regulatory domain"/>
    <property type="match status" value="1"/>
</dbReference>
<dbReference type="Pfam" id="PF13715">
    <property type="entry name" value="CarbopepD_reg_2"/>
    <property type="match status" value="1"/>
</dbReference>
<dbReference type="EMBL" id="JBHULD010000008">
    <property type="protein sequence ID" value="MFD2554100.1"/>
    <property type="molecule type" value="Genomic_DNA"/>
</dbReference>
<dbReference type="RefSeq" id="WP_210356089.1">
    <property type="nucleotide sequence ID" value="NZ_JAEQMU010000006.1"/>
</dbReference>